<name>A0A3Q7FZ81_SOLLC</name>
<protein>
    <recommendedName>
        <fullName evidence="2">Reverse transcriptase Ty1/copia-type domain-containing protein</fullName>
    </recommendedName>
</protein>
<evidence type="ECO:0000313" key="4">
    <source>
        <dbReference type="Proteomes" id="UP000004994"/>
    </source>
</evidence>
<dbReference type="Gene3D" id="3.30.420.10">
    <property type="entry name" value="Ribonuclease H-like superfamily/Ribonuclease H"/>
    <property type="match status" value="1"/>
</dbReference>
<keyword evidence="4" id="KW-1185">Reference proteome</keyword>
<dbReference type="InterPro" id="IPR013103">
    <property type="entry name" value="RVT_2"/>
</dbReference>
<dbReference type="SUPFAM" id="SSF56672">
    <property type="entry name" value="DNA/RNA polymerases"/>
    <property type="match status" value="1"/>
</dbReference>
<dbReference type="PaxDb" id="4081-Solyc04g024880.1.1"/>
<dbReference type="AlphaFoldDB" id="A0A3Q7FZ81"/>
<dbReference type="PANTHER" id="PTHR11439">
    <property type="entry name" value="GAG-POL-RELATED RETROTRANSPOSON"/>
    <property type="match status" value="1"/>
</dbReference>
<feature type="coiled-coil region" evidence="1">
    <location>
        <begin position="433"/>
        <end position="474"/>
    </location>
</feature>
<dbReference type="STRING" id="4081.A0A3Q7FZ81"/>
<dbReference type="Proteomes" id="UP000004994">
    <property type="component" value="Chromosome 4"/>
</dbReference>
<accession>A0A3Q7FZ81</accession>
<dbReference type="Pfam" id="PF07727">
    <property type="entry name" value="RVT_2"/>
    <property type="match status" value="1"/>
</dbReference>
<dbReference type="GO" id="GO:0003676">
    <property type="term" value="F:nucleic acid binding"/>
    <property type="evidence" value="ECO:0007669"/>
    <property type="project" value="InterPro"/>
</dbReference>
<dbReference type="InParanoid" id="A0A3Q7FZ81"/>
<reference evidence="3" key="1">
    <citation type="journal article" date="2012" name="Nature">
        <title>The tomato genome sequence provides insights into fleshy fruit evolution.</title>
        <authorList>
            <consortium name="Tomato Genome Consortium"/>
        </authorList>
    </citation>
    <scope>NUCLEOTIDE SEQUENCE [LARGE SCALE GENOMIC DNA]</scope>
    <source>
        <strain evidence="3">cv. Heinz 1706</strain>
    </source>
</reference>
<dbReference type="PANTHER" id="PTHR11439:SF467">
    <property type="entry name" value="INTEGRASE CATALYTIC DOMAIN-CONTAINING PROTEIN"/>
    <property type="match status" value="1"/>
</dbReference>
<sequence length="645" mass="72362">GFKKTSSDHCVFVQKFSDANFIIVLFYVDDMLVVGHNTCRIQKLKEELSKSFAMKDLGPARQILGMQIVRDRKAKKLCPSSDDEKEDMKKVPYASAVGNLMYAMVCTRPDIAHAVGVVSRFLSNPGREHWNVVKWVMRYLCGTSSLSLCFGIGKPILCGYTDSDMAGDVDNHKSTSGYLVTFAGGAVSWQSRLQKCVALSTTKAELIAIVEACKELLWMKRFLGELGCAQERYVLYCDSQSAIHLGKNSTFHVERWDRTPKAKTHLQWQLIEFVVLVKSVIASVVTYLFSRNYLLTSTQSAQNTKNEQNLKSPMPVVAKVIQGEEQKLGRPVCRIEVVLSTLLKKNCNYEEGKADKISEHLPESQEQAATLGVPMKILDHPNDAIGKVYGVEHSGRVRGIGGNICPSDVFGMPRHSISHANVGSSSNTSHQRVEELQKHAEIVEEKLTGYEEAKEKLEETKKRLAQNENHLETLHRFLQAKFATVLGVANARVFCSAVFIDLMNRVFRNYKDAFVVVLKDDILVYPKNEARFFGLNLWRVIDENHKMLARGIGQPKVFLGLNLGRVTNENHETLAWAIGQPKEHGLHLQFLKIYNETPSTNRMSDYRLSVASVVPELDLTTHLGDIGLVNLVPEFSNESEVLSRS</sequence>
<dbReference type="EnsemblPlants" id="Solyc04g024880.2.1">
    <property type="protein sequence ID" value="Solyc04g024880.2.1"/>
    <property type="gene ID" value="Solyc04g024880.2"/>
</dbReference>
<dbReference type="Gramene" id="Solyc04g024880.2.1">
    <property type="protein sequence ID" value="Solyc04g024880.2.1"/>
    <property type="gene ID" value="Solyc04g024880.2"/>
</dbReference>
<dbReference type="InterPro" id="IPR036397">
    <property type="entry name" value="RNaseH_sf"/>
</dbReference>
<proteinExistence type="predicted"/>
<organism evidence="3">
    <name type="scientific">Solanum lycopersicum</name>
    <name type="common">Tomato</name>
    <name type="synonym">Lycopersicon esculentum</name>
    <dbReference type="NCBI Taxonomy" id="4081"/>
    <lineage>
        <taxon>Eukaryota</taxon>
        <taxon>Viridiplantae</taxon>
        <taxon>Streptophyta</taxon>
        <taxon>Embryophyta</taxon>
        <taxon>Tracheophyta</taxon>
        <taxon>Spermatophyta</taxon>
        <taxon>Magnoliopsida</taxon>
        <taxon>eudicotyledons</taxon>
        <taxon>Gunneridae</taxon>
        <taxon>Pentapetalae</taxon>
        <taxon>asterids</taxon>
        <taxon>lamiids</taxon>
        <taxon>Solanales</taxon>
        <taxon>Solanaceae</taxon>
        <taxon>Solanoideae</taxon>
        <taxon>Solaneae</taxon>
        <taxon>Solanum</taxon>
        <taxon>Solanum subgen. Lycopersicon</taxon>
    </lineage>
</organism>
<dbReference type="CDD" id="cd09272">
    <property type="entry name" value="RNase_HI_RT_Ty1"/>
    <property type="match status" value="1"/>
</dbReference>
<evidence type="ECO:0000259" key="2">
    <source>
        <dbReference type="Pfam" id="PF07727"/>
    </source>
</evidence>
<dbReference type="InterPro" id="IPR043502">
    <property type="entry name" value="DNA/RNA_pol_sf"/>
</dbReference>
<reference evidence="3" key="2">
    <citation type="submission" date="2019-01" db="UniProtKB">
        <authorList>
            <consortium name="EnsemblPlants"/>
        </authorList>
    </citation>
    <scope>IDENTIFICATION</scope>
    <source>
        <strain evidence="3">cv. Heinz 1706</strain>
    </source>
</reference>
<evidence type="ECO:0000313" key="3">
    <source>
        <dbReference type="EnsemblPlants" id="Solyc04g024880.2.1"/>
    </source>
</evidence>
<keyword evidence="1" id="KW-0175">Coiled coil</keyword>
<evidence type="ECO:0000256" key="1">
    <source>
        <dbReference type="SAM" id="Coils"/>
    </source>
</evidence>
<feature type="domain" description="Reverse transcriptase Ty1/copia-type" evidence="2">
    <location>
        <begin position="2"/>
        <end position="78"/>
    </location>
</feature>